<dbReference type="OrthoDB" id="38820at2"/>
<evidence type="ECO:0008006" key="3">
    <source>
        <dbReference type="Google" id="ProtNLM"/>
    </source>
</evidence>
<evidence type="ECO:0000313" key="1">
    <source>
        <dbReference type="EMBL" id="TGG88016.1"/>
    </source>
</evidence>
<gene>
    <name evidence="1" type="ORF">E4650_06640</name>
</gene>
<name>A0A4Z0W2C1_9BACT</name>
<organism evidence="1 2">
    <name type="scientific">Geotoga petraea</name>
    <dbReference type="NCBI Taxonomy" id="28234"/>
    <lineage>
        <taxon>Bacteria</taxon>
        <taxon>Thermotogati</taxon>
        <taxon>Thermotogota</taxon>
        <taxon>Thermotogae</taxon>
        <taxon>Petrotogales</taxon>
        <taxon>Petrotogaceae</taxon>
        <taxon>Geotoga</taxon>
    </lineage>
</organism>
<comment type="caution">
    <text evidence="1">The sequence shown here is derived from an EMBL/GenBank/DDBJ whole genome shotgun (WGS) entry which is preliminary data.</text>
</comment>
<sequence length="143" mass="15376">MGDVKGYVKYIEDSGSTVEKVLGEQMGGFIGYNSGVIDNSFSRGYVEGKEKIGGFVGFNNGSVENSYSAAEVFGDSRLGGFAGDSISSDLVNCYYDSDLLDSSLVYNNLAIGETTANMKNAATFSGWDFTNIWKISTGYPELR</sequence>
<evidence type="ECO:0000313" key="2">
    <source>
        <dbReference type="Proteomes" id="UP000297288"/>
    </source>
</evidence>
<dbReference type="Gene3D" id="2.160.20.110">
    <property type="match status" value="1"/>
</dbReference>
<dbReference type="EMBL" id="SRME01000003">
    <property type="protein sequence ID" value="TGG88016.1"/>
    <property type="molecule type" value="Genomic_DNA"/>
</dbReference>
<dbReference type="Proteomes" id="UP000297288">
    <property type="component" value="Unassembled WGS sequence"/>
</dbReference>
<proteinExistence type="predicted"/>
<dbReference type="AlphaFoldDB" id="A0A4Z0W2C1"/>
<accession>A0A4Z0W2C1</accession>
<reference evidence="1 2" key="1">
    <citation type="submission" date="2019-04" db="EMBL/GenBank/DDBJ databases">
        <title>Draft genome sequence data and analysis of a Fermenting Bacterium, Geotoga petraea strain HO-Geo1, isolated from heavy-oil petroleum reservoir in Russia.</title>
        <authorList>
            <person name="Grouzdev D.S."/>
            <person name="Semenova E.M."/>
            <person name="Sokolova D.S."/>
            <person name="Tourova T.P."/>
            <person name="Poltaraus A.B."/>
            <person name="Nazina T.N."/>
        </authorList>
    </citation>
    <scope>NUCLEOTIDE SEQUENCE [LARGE SCALE GENOMIC DNA]</scope>
    <source>
        <strain evidence="1 2">HO-Geo1</strain>
    </source>
</reference>
<protein>
    <recommendedName>
        <fullName evidence="3">GLUG domain-containing protein</fullName>
    </recommendedName>
</protein>